<dbReference type="EMBL" id="JAZGSY010000707">
    <property type="protein sequence ID" value="KAL1835362.1"/>
    <property type="molecule type" value="Genomic_DNA"/>
</dbReference>
<comment type="caution">
    <text evidence="2">The sequence shown here is derived from an EMBL/GenBank/DDBJ whole genome shotgun (WGS) entry which is preliminary data.</text>
</comment>
<feature type="compositionally biased region" description="Polar residues" evidence="1">
    <location>
        <begin position="288"/>
        <end position="301"/>
    </location>
</feature>
<proteinExistence type="predicted"/>
<name>A0ABR3V0Q6_HUMIN</name>
<accession>A0ABR3V0Q6</accession>
<evidence type="ECO:0000256" key="1">
    <source>
        <dbReference type="SAM" id="MobiDB-lite"/>
    </source>
</evidence>
<feature type="region of interest" description="Disordered" evidence="1">
    <location>
        <begin position="266"/>
        <end position="331"/>
    </location>
</feature>
<protein>
    <submittedName>
        <fullName evidence="2">Uncharacterized protein</fullName>
    </submittedName>
</protein>
<gene>
    <name evidence="2" type="ORF">VTJ49DRAFT_6944</name>
</gene>
<keyword evidence="3" id="KW-1185">Reference proteome</keyword>
<dbReference type="Proteomes" id="UP001583172">
    <property type="component" value="Unassembled WGS sequence"/>
</dbReference>
<sequence>MLVVKGRTPTESELILIDQLVAFLRGCGVNLTPTPGGGYTVIKPSDKRDVSANVDVNALKKAYFVLADAATKTQPSFSNWLVLKQLKDVIVLYAPSTSLTIDSARHPKRQLVSGDDDCQPLDVMALRSALAVLLTAYPDPAETPLNIYLIQQVMVAALQVCGVTIPGWTDIVPAPTASVGPIVPQPTVSGGPLVPDPTVSGGPLVPQPTVSGGPIVPDPTVSGGPIVPDPTVSGGPIVPDPTVSGGPIVPDPTVSGGPIIPDPIETAAPTSEPVETAAPTSEPVETAVPTTSEPAGTTTCITPDPVETSTTTSEAVETSSSTLTPDPTVTGGPIIPDPTVSGGPLVPEPTVSGGPLVPEVPIPGGEIVPSTKMKRQSIVADPAALLEALKTLEEAYGSYGSGTIPTPVFLVMVNIVTLLQTQGVNVAGWPPILGEGTVTIGPST</sequence>
<feature type="compositionally biased region" description="Low complexity" evidence="1">
    <location>
        <begin position="307"/>
        <end position="324"/>
    </location>
</feature>
<evidence type="ECO:0000313" key="2">
    <source>
        <dbReference type="EMBL" id="KAL1835362.1"/>
    </source>
</evidence>
<reference evidence="2 3" key="1">
    <citation type="journal article" date="2024" name="Commun. Biol.">
        <title>Comparative genomic analysis of thermophilic fungi reveals convergent evolutionary adaptations and gene losses.</title>
        <authorList>
            <person name="Steindorff A.S."/>
            <person name="Aguilar-Pontes M.V."/>
            <person name="Robinson A.J."/>
            <person name="Andreopoulos B."/>
            <person name="LaButti K."/>
            <person name="Kuo A."/>
            <person name="Mondo S."/>
            <person name="Riley R."/>
            <person name="Otillar R."/>
            <person name="Haridas S."/>
            <person name="Lipzen A."/>
            <person name="Grimwood J."/>
            <person name="Schmutz J."/>
            <person name="Clum A."/>
            <person name="Reid I.D."/>
            <person name="Moisan M.C."/>
            <person name="Butler G."/>
            <person name="Nguyen T.T.M."/>
            <person name="Dewar K."/>
            <person name="Conant G."/>
            <person name="Drula E."/>
            <person name="Henrissat B."/>
            <person name="Hansel C."/>
            <person name="Singer S."/>
            <person name="Hutchinson M.I."/>
            <person name="de Vries R.P."/>
            <person name="Natvig D.O."/>
            <person name="Powell A.J."/>
            <person name="Tsang A."/>
            <person name="Grigoriev I.V."/>
        </authorList>
    </citation>
    <scope>NUCLEOTIDE SEQUENCE [LARGE SCALE GENOMIC DNA]</scope>
    <source>
        <strain evidence="2 3">CBS 620.91</strain>
    </source>
</reference>
<organism evidence="2 3">
    <name type="scientific">Humicola insolens</name>
    <name type="common">Soft-rot fungus</name>
    <dbReference type="NCBI Taxonomy" id="85995"/>
    <lineage>
        <taxon>Eukaryota</taxon>
        <taxon>Fungi</taxon>
        <taxon>Dikarya</taxon>
        <taxon>Ascomycota</taxon>
        <taxon>Pezizomycotina</taxon>
        <taxon>Sordariomycetes</taxon>
        <taxon>Sordariomycetidae</taxon>
        <taxon>Sordariales</taxon>
        <taxon>Chaetomiaceae</taxon>
        <taxon>Mycothermus</taxon>
    </lineage>
</organism>
<evidence type="ECO:0000313" key="3">
    <source>
        <dbReference type="Proteomes" id="UP001583172"/>
    </source>
</evidence>